<feature type="domain" description="RAP" evidence="1">
    <location>
        <begin position="505"/>
        <end position="567"/>
    </location>
</feature>
<dbReference type="Gene3D" id="3.40.960.10">
    <property type="entry name" value="VSR Endonuclease"/>
    <property type="match status" value="1"/>
</dbReference>
<name>A0A1W0A7U3_9STRA</name>
<sequence length="583" mass="66917">MMLRRLSTKPRLSLLGNSYPKLTKTAHLVCGKCENELVAAHDLFFLHWQKGVHVASFQNIALENVKRSTHPLGGKDPWKHFKLSCCSCGRDVATRANVRGQEATLFSAKQVSFQLPMGTSPIVSMSGLPSDIIRFSSWADLLAQITASPKLRTTLNIRQDDEIQREKVAEDAPKSMNFKEFNTKILLAESGAEILTLMEQQNPRDINHVNVLTAFQRFAMFYQQTHREIFAMKRKRMDTMPEVLSSEDEVADDLQVKMALERSRYQRLHLDTMLIYSTRFWNFVDELERQCQMHLHKVPSRYIVGLMKSLAGLQLAPLGLMTSLTNQVLYRLDQHRFSNERLVHLLHGFASLCAADREAQKWLPELFTRVSDYILTNKKNEPLTPELLSMLAWSCAVAKVHHRDVFDKLMKTAATLKNPSIVFATQVYQVYLECNDQLRQEITPLPQELLGEFKAKLQAQHHTNISSHLHKQISKTLTHMKISHSNEHILSQGYSIDIALIDEKIGIEVNGPMHYQLRRNPTENYLMGSTLLKMRHLQQEGWTILQVSHMDFTKLPTPKQRQDFLSFLLEVATANRSPKPISN</sequence>
<dbReference type="PANTHER" id="PTHR21228">
    <property type="entry name" value="FAST LEU-RICH DOMAIN-CONTAINING"/>
    <property type="match status" value="1"/>
</dbReference>
<dbReference type="GO" id="GO:0000963">
    <property type="term" value="P:mitochondrial RNA processing"/>
    <property type="evidence" value="ECO:0007669"/>
    <property type="project" value="TreeGrafter"/>
</dbReference>
<evidence type="ECO:0000313" key="3">
    <source>
        <dbReference type="Proteomes" id="UP000243217"/>
    </source>
</evidence>
<comment type="caution">
    <text evidence="2">The sequence shown here is derived from an EMBL/GenBank/DDBJ whole genome shotgun (WGS) entry which is preliminary data.</text>
</comment>
<dbReference type="AlphaFoldDB" id="A0A1W0A7U3"/>
<evidence type="ECO:0000259" key="1">
    <source>
        <dbReference type="PROSITE" id="PS51286"/>
    </source>
</evidence>
<dbReference type="PANTHER" id="PTHR21228:SF40">
    <property type="entry name" value="LD45607P"/>
    <property type="match status" value="1"/>
</dbReference>
<dbReference type="EMBL" id="JNBS01000363">
    <property type="protein sequence ID" value="OQS06251.1"/>
    <property type="molecule type" value="Genomic_DNA"/>
</dbReference>
<dbReference type="InterPro" id="IPR050870">
    <property type="entry name" value="FAST_kinase"/>
</dbReference>
<dbReference type="InterPro" id="IPR013584">
    <property type="entry name" value="RAP"/>
</dbReference>
<accession>A0A1W0A7U3</accession>
<dbReference type="GO" id="GO:0005759">
    <property type="term" value="C:mitochondrial matrix"/>
    <property type="evidence" value="ECO:0007669"/>
    <property type="project" value="TreeGrafter"/>
</dbReference>
<organism evidence="2 3">
    <name type="scientific">Thraustotheca clavata</name>
    <dbReference type="NCBI Taxonomy" id="74557"/>
    <lineage>
        <taxon>Eukaryota</taxon>
        <taxon>Sar</taxon>
        <taxon>Stramenopiles</taxon>
        <taxon>Oomycota</taxon>
        <taxon>Saprolegniomycetes</taxon>
        <taxon>Saprolegniales</taxon>
        <taxon>Achlyaceae</taxon>
        <taxon>Thraustotheca</taxon>
    </lineage>
</organism>
<dbReference type="Pfam" id="PF08373">
    <property type="entry name" value="RAP"/>
    <property type="match status" value="1"/>
</dbReference>
<dbReference type="OrthoDB" id="2019031at2759"/>
<reference evidence="2 3" key="1">
    <citation type="journal article" date="2014" name="Genome Biol. Evol.">
        <title>The secreted proteins of Achlya hypogyna and Thraustotheca clavata identify the ancestral oomycete secretome and reveal gene acquisitions by horizontal gene transfer.</title>
        <authorList>
            <person name="Misner I."/>
            <person name="Blouin N."/>
            <person name="Leonard G."/>
            <person name="Richards T.A."/>
            <person name="Lane C.E."/>
        </authorList>
    </citation>
    <scope>NUCLEOTIDE SEQUENCE [LARGE SCALE GENOMIC DNA]</scope>
    <source>
        <strain evidence="2 3">ATCC 34112</strain>
    </source>
</reference>
<dbReference type="PROSITE" id="PS51286">
    <property type="entry name" value="RAP"/>
    <property type="match status" value="1"/>
</dbReference>
<dbReference type="SMART" id="SM00952">
    <property type="entry name" value="RAP"/>
    <property type="match status" value="1"/>
</dbReference>
<gene>
    <name evidence="2" type="ORF">THRCLA_01702</name>
</gene>
<dbReference type="GO" id="GO:0003723">
    <property type="term" value="F:RNA binding"/>
    <property type="evidence" value="ECO:0007669"/>
    <property type="project" value="TreeGrafter"/>
</dbReference>
<dbReference type="Proteomes" id="UP000243217">
    <property type="component" value="Unassembled WGS sequence"/>
</dbReference>
<evidence type="ECO:0000313" key="2">
    <source>
        <dbReference type="EMBL" id="OQS06251.1"/>
    </source>
</evidence>
<protein>
    <recommendedName>
        <fullName evidence="1">RAP domain-containing protein</fullName>
    </recommendedName>
</protein>
<dbReference type="GO" id="GO:0044528">
    <property type="term" value="P:regulation of mitochondrial mRNA stability"/>
    <property type="evidence" value="ECO:0007669"/>
    <property type="project" value="TreeGrafter"/>
</dbReference>
<keyword evidence="3" id="KW-1185">Reference proteome</keyword>
<proteinExistence type="predicted"/>
<dbReference type="GO" id="GO:0035770">
    <property type="term" value="C:ribonucleoprotein granule"/>
    <property type="evidence" value="ECO:0007669"/>
    <property type="project" value="TreeGrafter"/>
</dbReference>